<accession>A0A9P6FQQ1</accession>
<name>A0A9P6FQQ1_9FUNG</name>
<dbReference type="InterPro" id="IPR013094">
    <property type="entry name" value="AB_hydrolase_3"/>
</dbReference>
<feature type="domain" description="Alpha/beta hydrolase fold-3" evidence="1">
    <location>
        <begin position="33"/>
        <end position="95"/>
    </location>
</feature>
<dbReference type="Proteomes" id="UP000780801">
    <property type="component" value="Unassembled WGS sequence"/>
</dbReference>
<sequence>LNLANLYICGDVDCVPNARNALGKERRWEWYRHLVQHPLVIPVHHANVSNLANTLVQTGTHDRLLDDNRLYAHRIGLENPNKLTRIEIYNDMVHVHQIFSFLNSGCVALDNIARFIGRSRFHRDQEEGVVNPDEIGRGGYGPDHLFKNMVNNKSDSDGVEWVTVVQSGKEIPEMKSADVKALFDYWSTIILREP</sequence>
<dbReference type="OrthoDB" id="408631at2759"/>
<evidence type="ECO:0000313" key="3">
    <source>
        <dbReference type="Proteomes" id="UP000780801"/>
    </source>
</evidence>
<dbReference type="Pfam" id="PF07859">
    <property type="entry name" value="Abhydrolase_3"/>
    <property type="match status" value="1"/>
</dbReference>
<dbReference type="Gene3D" id="3.40.50.1820">
    <property type="entry name" value="alpha/beta hydrolase"/>
    <property type="match status" value="1"/>
</dbReference>
<dbReference type="SUPFAM" id="SSF53474">
    <property type="entry name" value="alpha/beta-Hydrolases"/>
    <property type="match status" value="1"/>
</dbReference>
<dbReference type="InterPro" id="IPR029058">
    <property type="entry name" value="AB_hydrolase_fold"/>
</dbReference>
<dbReference type="GO" id="GO:0016787">
    <property type="term" value="F:hydrolase activity"/>
    <property type="evidence" value="ECO:0007669"/>
    <property type="project" value="InterPro"/>
</dbReference>
<feature type="non-terminal residue" evidence="2">
    <location>
        <position position="1"/>
    </location>
</feature>
<reference evidence="2" key="1">
    <citation type="journal article" date="2020" name="Fungal Divers.">
        <title>Resolving the Mortierellaceae phylogeny through synthesis of multi-gene phylogenetics and phylogenomics.</title>
        <authorList>
            <person name="Vandepol N."/>
            <person name="Liber J."/>
            <person name="Desiro A."/>
            <person name="Na H."/>
            <person name="Kennedy M."/>
            <person name="Barry K."/>
            <person name="Grigoriev I.V."/>
            <person name="Miller A.N."/>
            <person name="O'Donnell K."/>
            <person name="Stajich J.E."/>
            <person name="Bonito G."/>
        </authorList>
    </citation>
    <scope>NUCLEOTIDE SEQUENCE</scope>
    <source>
        <strain evidence="2">KOD1015</strain>
    </source>
</reference>
<evidence type="ECO:0000259" key="1">
    <source>
        <dbReference type="Pfam" id="PF07859"/>
    </source>
</evidence>
<dbReference type="EMBL" id="JAABOA010002743">
    <property type="protein sequence ID" value="KAF9579451.1"/>
    <property type="molecule type" value="Genomic_DNA"/>
</dbReference>
<comment type="caution">
    <text evidence="2">The sequence shown here is derived from an EMBL/GenBank/DDBJ whole genome shotgun (WGS) entry which is preliminary data.</text>
</comment>
<keyword evidence="3" id="KW-1185">Reference proteome</keyword>
<proteinExistence type="predicted"/>
<gene>
    <name evidence="2" type="ORF">BGW38_004277</name>
</gene>
<evidence type="ECO:0000313" key="2">
    <source>
        <dbReference type="EMBL" id="KAF9579451.1"/>
    </source>
</evidence>
<organism evidence="2 3">
    <name type="scientific">Lunasporangiospora selenospora</name>
    <dbReference type="NCBI Taxonomy" id="979761"/>
    <lineage>
        <taxon>Eukaryota</taxon>
        <taxon>Fungi</taxon>
        <taxon>Fungi incertae sedis</taxon>
        <taxon>Mucoromycota</taxon>
        <taxon>Mortierellomycotina</taxon>
        <taxon>Mortierellomycetes</taxon>
        <taxon>Mortierellales</taxon>
        <taxon>Mortierellaceae</taxon>
        <taxon>Lunasporangiospora</taxon>
    </lineage>
</organism>
<dbReference type="AlphaFoldDB" id="A0A9P6FQQ1"/>
<protein>
    <recommendedName>
        <fullName evidence="1">Alpha/beta hydrolase fold-3 domain-containing protein</fullName>
    </recommendedName>
</protein>